<dbReference type="PANTHER" id="PTHR11089">
    <property type="entry name" value="GTP-BINDING PROTEIN-RELATED"/>
    <property type="match status" value="1"/>
</dbReference>
<feature type="compositionally biased region" description="Low complexity" evidence="5">
    <location>
        <begin position="595"/>
        <end position="606"/>
    </location>
</feature>
<dbReference type="InParanoid" id="J4GS94"/>
<dbReference type="InterPro" id="IPR023179">
    <property type="entry name" value="GTP-bd_ortho_bundle_sf"/>
</dbReference>
<keyword evidence="9" id="KW-1185">Reference proteome</keyword>
<evidence type="ECO:0000259" key="6">
    <source>
        <dbReference type="Pfam" id="PF01926"/>
    </source>
</evidence>
<evidence type="ECO:0000313" key="8">
    <source>
        <dbReference type="EMBL" id="CCM03995.1"/>
    </source>
</evidence>
<dbReference type="HOGENOM" id="CLU_011106_5_1_1"/>
<feature type="domain" description="Guanine nucleotide-binding protein-like 3 N-terminal" evidence="7">
    <location>
        <begin position="14"/>
        <end position="89"/>
    </location>
</feature>
<sequence>MPRIRKKTTKRGTTNQREKIKHKAAETRKKNKKAAKKDTQWKSKQAKDPGIPNNFPYKDQILAEVAEERRRAAEEKERRKEERRAAKAQGAAQAESSDAEGSETAFDGVGSVDAALQRKAGKPRADAGAAADVEEEQVPVLLNRDLPTLGAVLELADVVVQVLDARDPLSYRSSHIEEAMGDKTVLYVLNKIEACPREAISSWAATLRSRHPTVIFRSASAFLSTTPEPTAKGKGKARADDAWGVDAVLAFLSQAAKKKGGDDPLVVAVVGVTNTGKSSFINSLLGKAALPTYNPSSTGTDSPTTTTHAQEVTLAIEGTQVRLIDTPGLAWQAPAGHSAEESERLRAQDILLRSRGRMERLKDPAPVVSELVARATREDLMLFYNLPAFAEGDPTAFLSGVARSHALIKKGGVPDLAGAARIVLRDWSTGTFPRYAVPPAPASAPSETAPPAEWYVKDNEILARLSMRKDLRKAAGLIRLITGKIEDRKVALDAPWRDSENSDDGESDADEDDEDEDEADGVDDDASVDLEEDSAGDDDEEDDEEEEEEDEEEEEPLPPIGKRKRGIAKASAPPPRPVKKVAFAADPKESKQARSKAGAAGSQAAARKLKQKADMPVKTKPAKAPAKKAKAAPTKIPAQKVANTASKKAVVPSGEKGEEAYDFKKFF</sequence>
<protein>
    <recommendedName>
        <fullName evidence="10">CP-type G domain-containing protein</fullName>
    </recommendedName>
</protein>
<feature type="region of interest" description="Disordered" evidence="5">
    <location>
        <begin position="492"/>
        <end position="654"/>
    </location>
</feature>
<dbReference type="PANTHER" id="PTHR11089:SF30">
    <property type="entry name" value="GUANINE NUCLEOTIDE-BINDING PROTEIN-LIKE 3 HOMOLOG"/>
    <property type="match status" value="1"/>
</dbReference>
<dbReference type="Gene3D" id="1.10.1580.10">
    <property type="match status" value="1"/>
</dbReference>
<accession>J4GS94</accession>
<dbReference type="GO" id="GO:0005730">
    <property type="term" value="C:nucleolus"/>
    <property type="evidence" value="ECO:0007669"/>
    <property type="project" value="UniProtKB-ARBA"/>
</dbReference>
<dbReference type="Pfam" id="PF08701">
    <property type="entry name" value="GN3L_Grn1"/>
    <property type="match status" value="1"/>
</dbReference>
<dbReference type="AlphaFoldDB" id="J4GS94"/>
<dbReference type="GO" id="GO:0005525">
    <property type="term" value="F:GTP binding"/>
    <property type="evidence" value="ECO:0007669"/>
    <property type="project" value="UniProtKB-KW"/>
</dbReference>
<feature type="domain" description="G" evidence="6">
    <location>
        <begin position="267"/>
        <end position="344"/>
    </location>
</feature>
<feature type="compositionally biased region" description="Acidic residues" evidence="5">
    <location>
        <begin position="501"/>
        <end position="556"/>
    </location>
</feature>
<evidence type="ECO:0000259" key="7">
    <source>
        <dbReference type="Pfam" id="PF08701"/>
    </source>
</evidence>
<feature type="compositionally biased region" description="Basic and acidic residues" evidence="5">
    <location>
        <begin position="36"/>
        <end position="47"/>
    </location>
</feature>
<evidence type="ECO:0000256" key="3">
    <source>
        <dbReference type="ARBA" id="ARBA00023134"/>
    </source>
</evidence>
<feature type="compositionally biased region" description="Basic and acidic residues" evidence="5">
    <location>
        <begin position="66"/>
        <end position="85"/>
    </location>
</feature>
<dbReference type="SUPFAM" id="SSF52540">
    <property type="entry name" value="P-loop containing nucleoside triphosphate hydrolases"/>
    <property type="match status" value="1"/>
</dbReference>
<keyword evidence="3" id="KW-0342">GTP-binding</keyword>
<dbReference type="InterPro" id="IPR050755">
    <property type="entry name" value="TRAFAC_YlqF/YawG_RiboMat"/>
</dbReference>
<dbReference type="OrthoDB" id="10266128at2759"/>
<keyword evidence="4" id="KW-0539">Nucleus</keyword>
<organism evidence="8 9">
    <name type="scientific">Fibroporia radiculosa</name>
    <dbReference type="NCBI Taxonomy" id="599839"/>
    <lineage>
        <taxon>Eukaryota</taxon>
        <taxon>Fungi</taxon>
        <taxon>Dikarya</taxon>
        <taxon>Basidiomycota</taxon>
        <taxon>Agaricomycotina</taxon>
        <taxon>Agaricomycetes</taxon>
        <taxon>Polyporales</taxon>
        <taxon>Fibroporiaceae</taxon>
        <taxon>Fibroporia</taxon>
    </lineage>
</organism>
<feature type="region of interest" description="Disordered" evidence="5">
    <location>
        <begin position="1"/>
        <end position="106"/>
    </location>
</feature>
<gene>
    <name evidence="8" type="ORF">FIBRA_06151</name>
</gene>
<dbReference type="GeneID" id="24098906"/>
<dbReference type="Gene3D" id="3.40.50.300">
    <property type="entry name" value="P-loop containing nucleotide triphosphate hydrolases"/>
    <property type="match status" value="1"/>
</dbReference>
<reference evidence="8 9" key="1">
    <citation type="journal article" date="2012" name="Appl. Environ. Microbiol.">
        <title>Short-read sequencing for genomic analysis of the brown rot fungus Fibroporia radiculosa.</title>
        <authorList>
            <person name="Tang J.D."/>
            <person name="Perkins A.D."/>
            <person name="Sonstegard T.S."/>
            <person name="Schroeder S.G."/>
            <person name="Burgess S.C."/>
            <person name="Diehl S.V."/>
        </authorList>
    </citation>
    <scope>NUCLEOTIDE SEQUENCE [LARGE SCALE GENOMIC DNA]</scope>
    <source>
        <strain evidence="8 9">TFFH 294</strain>
    </source>
</reference>
<dbReference type="RefSeq" id="XP_012183278.1">
    <property type="nucleotide sequence ID" value="XM_012327888.1"/>
</dbReference>
<dbReference type="InterPro" id="IPR014813">
    <property type="entry name" value="Gnl3_N_dom"/>
</dbReference>
<dbReference type="InterPro" id="IPR006073">
    <property type="entry name" value="GTP-bd"/>
</dbReference>
<feature type="compositionally biased region" description="Basic residues" evidence="5">
    <location>
        <begin position="1"/>
        <end position="10"/>
    </location>
</feature>
<evidence type="ECO:0000256" key="4">
    <source>
        <dbReference type="ARBA" id="ARBA00023242"/>
    </source>
</evidence>
<evidence type="ECO:0000256" key="1">
    <source>
        <dbReference type="ARBA" id="ARBA00004123"/>
    </source>
</evidence>
<name>J4GS94_9APHY</name>
<evidence type="ECO:0008006" key="10">
    <source>
        <dbReference type="Google" id="ProtNLM"/>
    </source>
</evidence>
<keyword evidence="2" id="KW-0547">Nucleotide-binding</keyword>
<dbReference type="InterPro" id="IPR027417">
    <property type="entry name" value="P-loop_NTPase"/>
</dbReference>
<dbReference type="EMBL" id="HE797137">
    <property type="protein sequence ID" value="CCM03995.1"/>
    <property type="molecule type" value="Genomic_DNA"/>
</dbReference>
<comment type="subcellular location">
    <subcellularLocation>
        <location evidence="1">Nucleus</location>
    </subcellularLocation>
</comment>
<proteinExistence type="predicted"/>
<evidence type="ECO:0000313" key="9">
    <source>
        <dbReference type="Proteomes" id="UP000006352"/>
    </source>
</evidence>
<evidence type="ECO:0000256" key="2">
    <source>
        <dbReference type="ARBA" id="ARBA00022741"/>
    </source>
</evidence>
<dbReference type="STRING" id="599839.J4GS94"/>
<evidence type="ECO:0000256" key="5">
    <source>
        <dbReference type="SAM" id="MobiDB-lite"/>
    </source>
</evidence>
<dbReference type="Pfam" id="PF01926">
    <property type="entry name" value="MMR_HSR1"/>
    <property type="match status" value="1"/>
</dbReference>
<dbReference type="Proteomes" id="UP000006352">
    <property type="component" value="Unassembled WGS sequence"/>
</dbReference>